<evidence type="ECO:0000256" key="10">
    <source>
        <dbReference type="ARBA" id="ARBA00023125"/>
    </source>
</evidence>
<dbReference type="SUPFAM" id="SSF56731">
    <property type="entry name" value="DNA primase core"/>
    <property type="match status" value="1"/>
</dbReference>
<dbReference type="Pfam" id="PF08278">
    <property type="entry name" value="DnaG_DnaB_bind"/>
    <property type="match status" value="1"/>
</dbReference>
<dbReference type="PANTHER" id="PTHR30313">
    <property type="entry name" value="DNA PRIMASE"/>
    <property type="match status" value="1"/>
</dbReference>
<dbReference type="GO" id="GO:0003677">
    <property type="term" value="F:DNA binding"/>
    <property type="evidence" value="ECO:0007669"/>
    <property type="project" value="UniProtKB-KW"/>
</dbReference>
<dbReference type="SUPFAM" id="SSF117023">
    <property type="entry name" value="DNA primase DnaG, C-terminal domain"/>
    <property type="match status" value="1"/>
</dbReference>
<dbReference type="InterPro" id="IPR006295">
    <property type="entry name" value="DNA_primase_DnaG"/>
</dbReference>
<dbReference type="Gene3D" id="1.10.860.10">
    <property type="entry name" value="DNAb Helicase, Chain A"/>
    <property type="match status" value="1"/>
</dbReference>
<comment type="caution">
    <text evidence="15">The sequence shown here is derived from an EMBL/GenBank/DDBJ whole genome shotgun (WGS) entry which is preliminary data.</text>
</comment>
<evidence type="ECO:0000256" key="13">
    <source>
        <dbReference type="SAM" id="MobiDB-lite"/>
    </source>
</evidence>
<feature type="zinc finger region" description="CHC2-type" evidence="12">
    <location>
        <begin position="37"/>
        <end position="61"/>
    </location>
</feature>
<dbReference type="FunFam" id="3.40.1360.10:FF:000002">
    <property type="entry name" value="DNA primase"/>
    <property type="match status" value="1"/>
</dbReference>
<dbReference type="GO" id="GO:0006269">
    <property type="term" value="P:DNA replication, synthesis of primer"/>
    <property type="evidence" value="ECO:0007669"/>
    <property type="project" value="UniProtKB-UniRule"/>
</dbReference>
<dbReference type="FunFam" id="3.90.580.10:FF:000001">
    <property type="entry name" value="DNA primase"/>
    <property type="match status" value="1"/>
</dbReference>
<organism evidence="15 16">
    <name type="scientific">Azoarcus indigens</name>
    <dbReference type="NCBI Taxonomy" id="29545"/>
    <lineage>
        <taxon>Bacteria</taxon>
        <taxon>Pseudomonadati</taxon>
        <taxon>Pseudomonadota</taxon>
        <taxon>Betaproteobacteria</taxon>
        <taxon>Rhodocyclales</taxon>
        <taxon>Zoogloeaceae</taxon>
        <taxon>Azoarcus</taxon>
    </lineage>
</organism>
<dbReference type="InterPro" id="IPR019475">
    <property type="entry name" value="DNA_primase_DnaB-bd"/>
</dbReference>
<feature type="region of interest" description="Disordered" evidence="13">
    <location>
        <begin position="419"/>
        <end position="464"/>
    </location>
</feature>
<dbReference type="Pfam" id="PF10410">
    <property type="entry name" value="DnaB_bind"/>
    <property type="match status" value="1"/>
</dbReference>
<keyword evidence="10 12" id="KW-0238">DNA-binding</keyword>
<dbReference type="SMART" id="SM00400">
    <property type="entry name" value="ZnF_CHCC"/>
    <property type="match status" value="1"/>
</dbReference>
<keyword evidence="5 12" id="KW-0235">DNA replication</keyword>
<dbReference type="PROSITE" id="PS50880">
    <property type="entry name" value="TOPRIM"/>
    <property type="match status" value="1"/>
</dbReference>
<keyword evidence="4 12" id="KW-0548">Nucleotidyltransferase</keyword>
<dbReference type="GO" id="GO:0005737">
    <property type="term" value="C:cytoplasm"/>
    <property type="evidence" value="ECO:0007669"/>
    <property type="project" value="TreeGrafter"/>
</dbReference>
<evidence type="ECO:0000256" key="7">
    <source>
        <dbReference type="ARBA" id="ARBA00022771"/>
    </source>
</evidence>
<evidence type="ECO:0000256" key="9">
    <source>
        <dbReference type="ARBA" id="ARBA00022842"/>
    </source>
</evidence>
<dbReference type="SMART" id="SM00493">
    <property type="entry name" value="TOPRIM"/>
    <property type="match status" value="1"/>
</dbReference>
<dbReference type="InterPro" id="IPR013264">
    <property type="entry name" value="DNAG_N"/>
</dbReference>
<dbReference type="SMART" id="SM00766">
    <property type="entry name" value="DnaG_DnaB_bind"/>
    <property type="match status" value="1"/>
</dbReference>
<dbReference type="EC" id="2.7.7.101" evidence="12"/>
<sequence>MIPQSFVQDLLARVDIVDVIERYLPLKKGGANYFACCPFHGEKSASFSVSPSKQFYHCFGCGAHGSAIGFLMEYSGLGFVEAVKELAGQVGLQVPDDGKQAQHQDDGHDQLLEATAAASRFYREQLKHAPVAIDYLKRRGLSGEIAARFGIGFAPDNWQALQQIFKDYQSKSLSDAGLVIDNDAGRRYDRFRNRIIFPIHDRRGRVIAFGGRVLDSGEPKYLNSPETPLFEKGRELYGLFLAQKPIRDNGFALVVEGYMDVVALAQYGVENAVATLGTATTPHHINTLLRQTDRIVFCFDGDAAGRRAAWRALENSLEALRDDSALAFLFLPAEHDPDSFVRAEGADAFRSAAKAALPLTGFLMQELIQRCPPDTPEGRARLVHEARPLITRVAAPLLRLQLVKSLAEASELSQQEIEHAFGFQSQNQPRQREERKSGRRDDFFPPSPQRNARPQGRRKPPSTSGTLLRLVLQHPNWAARLPVDLLPNDNDEGRALIAIVDLVSLGEPIPAGGLGALIERFRETPHSETFARVASEQVETEFDEAVVETLFEDTLRKLHADTVTREIAQLESRIREGGLSSDESRQLAHRLAELLMEKRNLVTAGKVSDL</sequence>
<dbReference type="GO" id="GO:0008270">
    <property type="term" value="F:zinc ion binding"/>
    <property type="evidence" value="ECO:0007669"/>
    <property type="project" value="UniProtKB-UniRule"/>
</dbReference>
<dbReference type="Gene3D" id="3.40.1360.10">
    <property type="match status" value="1"/>
</dbReference>
<dbReference type="RefSeq" id="WP_133589738.1">
    <property type="nucleotide sequence ID" value="NZ_SNVV01000004.1"/>
</dbReference>
<dbReference type="InterPro" id="IPR002694">
    <property type="entry name" value="Znf_CHC2"/>
</dbReference>
<evidence type="ECO:0000256" key="4">
    <source>
        <dbReference type="ARBA" id="ARBA00022695"/>
    </source>
</evidence>
<evidence type="ECO:0000256" key="8">
    <source>
        <dbReference type="ARBA" id="ARBA00022833"/>
    </source>
</evidence>
<dbReference type="GO" id="GO:0000428">
    <property type="term" value="C:DNA-directed RNA polymerase complex"/>
    <property type="evidence" value="ECO:0007669"/>
    <property type="project" value="UniProtKB-KW"/>
</dbReference>
<evidence type="ECO:0000313" key="16">
    <source>
        <dbReference type="Proteomes" id="UP000295129"/>
    </source>
</evidence>
<dbReference type="Proteomes" id="UP000295129">
    <property type="component" value="Unassembled WGS sequence"/>
</dbReference>
<dbReference type="CDD" id="cd03364">
    <property type="entry name" value="TOPRIM_DnaG_primases"/>
    <property type="match status" value="1"/>
</dbReference>
<comment type="subunit">
    <text evidence="12">Monomer. Interacts with DnaB.</text>
</comment>
<dbReference type="GO" id="GO:0003899">
    <property type="term" value="F:DNA-directed RNA polymerase activity"/>
    <property type="evidence" value="ECO:0007669"/>
    <property type="project" value="UniProtKB-UniRule"/>
</dbReference>
<keyword evidence="9" id="KW-0460">Magnesium</keyword>
<evidence type="ECO:0000256" key="11">
    <source>
        <dbReference type="ARBA" id="ARBA00023163"/>
    </source>
</evidence>
<keyword evidence="8 12" id="KW-0862">Zinc</keyword>
<dbReference type="GO" id="GO:1990077">
    <property type="term" value="C:primosome complex"/>
    <property type="evidence" value="ECO:0007669"/>
    <property type="project" value="UniProtKB-KW"/>
</dbReference>
<evidence type="ECO:0000313" key="15">
    <source>
        <dbReference type="EMBL" id="TDN53869.1"/>
    </source>
</evidence>
<evidence type="ECO:0000256" key="12">
    <source>
        <dbReference type="HAMAP-Rule" id="MF_00974"/>
    </source>
</evidence>
<evidence type="ECO:0000256" key="2">
    <source>
        <dbReference type="ARBA" id="ARBA00022515"/>
    </source>
</evidence>
<feature type="domain" description="Toprim" evidence="14">
    <location>
        <begin position="250"/>
        <end position="332"/>
    </location>
</feature>
<comment type="similarity">
    <text evidence="12">Belongs to the DnaG primase family.</text>
</comment>
<dbReference type="InterPro" id="IPR030846">
    <property type="entry name" value="DnaG_bac"/>
</dbReference>
<evidence type="ECO:0000256" key="3">
    <source>
        <dbReference type="ARBA" id="ARBA00022679"/>
    </source>
</evidence>
<accession>A0A4R6E988</accession>
<dbReference type="InterPro" id="IPR013173">
    <property type="entry name" value="DNA_primase_DnaG_DnaB-bd_dom"/>
</dbReference>
<keyword evidence="11 12" id="KW-0804">Transcription</keyword>
<comment type="catalytic activity">
    <reaction evidence="12">
        <text>ssDNA + n NTP = ssDNA/pppN(pN)n-1 hybrid + (n-1) diphosphate.</text>
        <dbReference type="EC" id="2.7.7.101"/>
    </reaction>
</comment>
<dbReference type="OrthoDB" id="9803773at2"/>
<dbReference type="Pfam" id="PF13155">
    <property type="entry name" value="Toprim_2"/>
    <property type="match status" value="1"/>
</dbReference>
<reference evidence="15 16" key="1">
    <citation type="submission" date="2019-03" db="EMBL/GenBank/DDBJ databases">
        <title>Genomic Encyclopedia of Type Strains, Phase IV (KMG-IV): sequencing the most valuable type-strain genomes for metagenomic binning, comparative biology and taxonomic classification.</title>
        <authorList>
            <person name="Goeker M."/>
        </authorList>
    </citation>
    <scope>NUCLEOTIDE SEQUENCE [LARGE SCALE GENOMIC DNA]</scope>
    <source>
        <strain evidence="15 16">DSM 12121</strain>
    </source>
</reference>
<dbReference type="InterPro" id="IPR036977">
    <property type="entry name" value="DNA_primase_Znf_CHC2"/>
</dbReference>
<keyword evidence="3 12" id="KW-0808">Transferase</keyword>
<proteinExistence type="inferred from homology"/>
<keyword evidence="6 12" id="KW-0479">Metal-binding</keyword>
<protein>
    <recommendedName>
        <fullName evidence="12">DNA primase</fullName>
        <ecNumber evidence="12">2.7.7.101</ecNumber>
    </recommendedName>
</protein>
<dbReference type="AlphaFoldDB" id="A0A4R6E988"/>
<dbReference type="PANTHER" id="PTHR30313:SF2">
    <property type="entry name" value="DNA PRIMASE"/>
    <property type="match status" value="1"/>
</dbReference>
<dbReference type="Pfam" id="PF08275">
    <property type="entry name" value="DNAG_N"/>
    <property type="match status" value="1"/>
</dbReference>
<dbReference type="FunFam" id="3.90.980.10:FF:000001">
    <property type="entry name" value="DNA primase"/>
    <property type="match status" value="1"/>
</dbReference>
<evidence type="ECO:0000256" key="6">
    <source>
        <dbReference type="ARBA" id="ARBA00022723"/>
    </source>
</evidence>
<keyword evidence="1 12" id="KW-0240">DNA-directed RNA polymerase</keyword>
<dbReference type="NCBIfam" id="TIGR01391">
    <property type="entry name" value="dnaG"/>
    <property type="match status" value="1"/>
</dbReference>
<dbReference type="Gene3D" id="3.90.980.10">
    <property type="entry name" value="DNA primase, catalytic core, N-terminal domain"/>
    <property type="match status" value="1"/>
</dbReference>
<dbReference type="Gene3D" id="3.90.580.10">
    <property type="entry name" value="Zinc finger, CHC2-type domain"/>
    <property type="match status" value="1"/>
</dbReference>
<comment type="domain">
    <text evidence="12">Contains an N-terminal zinc-binding domain, a central core domain that contains the primase activity, and a C-terminal DnaB-binding domain.</text>
</comment>
<dbReference type="EMBL" id="SNVV01000004">
    <property type="protein sequence ID" value="TDN53869.1"/>
    <property type="molecule type" value="Genomic_DNA"/>
</dbReference>
<dbReference type="Gene3D" id="1.20.50.20">
    <property type="entry name" value="DnaG, RNA polymerase domain, helical bundle"/>
    <property type="match status" value="1"/>
</dbReference>
<evidence type="ECO:0000256" key="5">
    <source>
        <dbReference type="ARBA" id="ARBA00022705"/>
    </source>
</evidence>
<dbReference type="HAMAP" id="MF_00974">
    <property type="entry name" value="DNA_primase_DnaG"/>
    <property type="match status" value="1"/>
</dbReference>
<dbReference type="InterPro" id="IPR050219">
    <property type="entry name" value="DnaG_primase"/>
</dbReference>
<evidence type="ECO:0000259" key="14">
    <source>
        <dbReference type="PROSITE" id="PS50880"/>
    </source>
</evidence>
<keyword evidence="2 12" id="KW-0639">Primosome</keyword>
<dbReference type="InterPro" id="IPR037068">
    <property type="entry name" value="DNA_primase_core_N_sf"/>
</dbReference>
<dbReference type="InterPro" id="IPR006171">
    <property type="entry name" value="TOPRIM_dom"/>
</dbReference>
<dbReference type="InterPro" id="IPR034151">
    <property type="entry name" value="TOPRIM_DnaG_bac"/>
</dbReference>
<dbReference type="SUPFAM" id="SSF57783">
    <property type="entry name" value="Zinc beta-ribbon"/>
    <property type="match status" value="1"/>
</dbReference>
<dbReference type="InterPro" id="IPR016136">
    <property type="entry name" value="DNA_helicase_N/primase_C"/>
</dbReference>
<gene>
    <name evidence="12" type="primary">dnaG</name>
    <name evidence="15" type="ORF">C7389_104224</name>
</gene>
<name>A0A4R6E988_9RHOO</name>
<dbReference type="Pfam" id="PF01807">
    <property type="entry name" value="Zn_ribbon_DnaG"/>
    <property type="match status" value="1"/>
</dbReference>
<feature type="compositionally biased region" description="Basic and acidic residues" evidence="13">
    <location>
        <begin position="430"/>
        <end position="443"/>
    </location>
</feature>
<keyword evidence="16" id="KW-1185">Reference proteome</keyword>
<evidence type="ECO:0000256" key="1">
    <source>
        <dbReference type="ARBA" id="ARBA00022478"/>
    </source>
</evidence>
<comment type="function">
    <text evidence="12">RNA polymerase that catalyzes the synthesis of short RNA molecules used as primers for DNA polymerase during DNA replication.</text>
</comment>
<comment type="cofactor">
    <cofactor evidence="12">
        <name>Zn(2+)</name>
        <dbReference type="ChEBI" id="CHEBI:29105"/>
    </cofactor>
    <text evidence="12">Binds 1 zinc ion per monomer.</text>
</comment>
<keyword evidence="7 12" id="KW-0863">Zinc-finger</keyword>